<protein>
    <submittedName>
        <fullName evidence="2">Uncharacterized protein</fullName>
    </submittedName>
</protein>
<keyword evidence="1" id="KW-0472">Membrane</keyword>
<organism evidence="2">
    <name type="scientific">marine sediment metagenome</name>
    <dbReference type="NCBI Taxonomy" id="412755"/>
    <lineage>
        <taxon>unclassified sequences</taxon>
        <taxon>metagenomes</taxon>
        <taxon>ecological metagenomes</taxon>
    </lineage>
</organism>
<evidence type="ECO:0000313" key="2">
    <source>
        <dbReference type="EMBL" id="GAI54213.1"/>
    </source>
</evidence>
<evidence type="ECO:0000256" key="1">
    <source>
        <dbReference type="SAM" id="Phobius"/>
    </source>
</evidence>
<feature type="non-terminal residue" evidence="2">
    <location>
        <position position="1"/>
    </location>
</feature>
<dbReference type="EMBL" id="BARV01037772">
    <property type="protein sequence ID" value="GAI54213.1"/>
    <property type="molecule type" value="Genomic_DNA"/>
</dbReference>
<name>X1PEE9_9ZZZZ</name>
<keyword evidence="1" id="KW-0812">Transmembrane</keyword>
<reference evidence="2" key="1">
    <citation type="journal article" date="2014" name="Front. Microbiol.">
        <title>High frequency of phylogenetically diverse reductive dehalogenase-homologous genes in deep subseafloor sedimentary metagenomes.</title>
        <authorList>
            <person name="Kawai M."/>
            <person name="Futagami T."/>
            <person name="Toyoda A."/>
            <person name="Takaki Y."/>
            <person name="Nishi S."/>
            <person name="Hori S."/>
            <person name="Arai W."/>
            <person name="Tsubouchi T."/>
            <person name="Morono Y."/>
            <person name="Uchiyama I."/>
            <person name="Ito T."/>
            <person name="Fujiyama A."/>
            <person name="Inagaki F."/>
            <person name="Takami H."/>
        </authorList>
    </citation>
    <scope>NUCLEOTIDE SEQUENCE</scope>
    <source>
        <strain evidence="2">Expedition CK06-06</strain>
    </source>
</reference>
<dbReference type="AlphaFoldDB" id="X1PEE9"/>
<sequence length="36" mass="3968">VAFAQPLIDANLPLSYQNDIIIAILQISITIVLLLF</sequence>
<comment type="caution">
    <text evidence="2">The sequence shown here is derived from an EMBL/GenBank/DDBJ whole genome shotgun (WGS) entry which is preliminary data.</text>
</comment>
<proteinExistence type="predicted"/>
<accession>X1PEE9</accession>
<feature type="transmembrane region" description="Helical" evidence="1">
    <location>
        <begin position="16"/>
        <end position="35"/>
    </location>
</feature>
<keyword evidence="1" id="KW-1133">Transmembrane helix</keyword>
<gene>
    <name evidence="2" type="ORF">S06H3_58365</name>
</gene>